<dbReference type="Proteomes" id="UP000313359">
    <property type="component" value="Unassembled WGS sequence"/>
</dbReference>
<feature type="compositionally biased region" description="Polar residues" evidence="1">
    <location>
        <begin position="125"/>
        <end position="148"/>
    </location>
</feature>
<feature type="compositionally biased region" description="Polar residues" evidence="1">
    <location>
        <begin position="157"/>
        <end position="171"/>
    </location>
</feature>
<accession>A0A5C2SLN7</accession>
<dbReference type="EMBL" id="ML122254">
    <property type="protein sequence ID" value="RPD64049.1"/>
    <property type="molecule type" value="Genomic_DNA"/>
</dbReference>
<dbReference type="AlphaFoldDB" id="A0A5C2SLN7"/>
<gene>
    <name evidence="2" type="ORF">L227DRAFT_316472</name>
</gene>
<name>A0A5C2SLN7_9APHY</name>
<dbReference type="OrthoDB" id="2756661at2759"/>
<feature type="region of interest" description="Disordered" evidence="1">
    <location>
        <begin position="113"/>
        <end position="190"/>
    </location>
</feature>
<organism evidence="2 3">
    <name type="scientific">Lentinus tigrinus ALCF2SS1-6</name>
    <dbReference type="NCBI Taxonomy" id="1328759"/>
    <lineage>
        <taxon>Eukaryota</taxon>
        <taxon>Fungi</taxon>
        <taxon>Dikarya</taxon>
        <taxon>Basidiomycota</taxon>
        <taxon>Agaricomycotina</taxon>
        <taxon>Agaricomycetes</taxon>
        <taxon>Polyporales</taxon>
        <taxon>Polyporaceae</taxon>
        <taxon>Lentinus</taxon>
    </lineage>
</organism>
<protein>
    <submittedName>
        <fullName evidence="2">Uncharacterized protein</fullName>
    </submittedName>
</protein>
<evidence type="ECO:0000256" key="1">
    <source>
        <dbReference type="SAM" id="MobiDB-lite"/>
    </source>
</evidence>
<sequence length="281" mass="31282">MDVDEYLELVEYIETPSANPKRLYDAGDGKPSLQCDMGLQYAPDHFRAILSVIREVWRDLGVDTRVPYGSQDSDLMRSVKKEALKRMPFLRIQYENGWPVMFYLKRALKGGHSSKSKKEVETRQVETASRGTVSETASPCPATNSSGNILHAIDPTNRISRNQNNPPTFMRTTSASTSSRSSASSSASPTAVSMSHWRSARSSPSGSQSVLDVLLSFRLPQNDAERLATVFASYGIVNVAYLRVLGCLPSRDRWLEDLRAKGELSEIQMLVVREMLNQVMG</sequence>
<evidence type="ECO:0000313" key="3">
    <source>
        <dbReference type="Proteomes" id="UP000313359"/>
    </source>
</evidence>
<feature type="compositionally biased region" description="Low complexity" evidence="1">
    <location>
        <begin position="172"/>
        <end position="190"/>
    </location>
</feature>
<proteinExistence type="predicted"/>
<keyword evidence="3" id="KW-1185">Reference proteome</keyword>
<evidence type="ECO:0000313" key="2">
    <source>
        <dbReference type="EMBL" id="RPD64049.1"/>
    </source>
</evidence>
<reference evidence="2" key="1">
    <citation type="journal article" date="2018" name="Genome Biol. Evol.">
        <title>Genomics and development of Lentinus tigrinus, a white-rot wood-decaying mushroom with dimorphic fruiting bodies.</title>
        <authorList>
            <person name="Wu B."/>
            <person name="Xu Z."/>
            <person name="Knudson A."/>
            <person name="Carlson A."/>
            <person name="Chen N."/>
            <person name="Kovaka S."/>
            <person name="LaButti K."/>
            <person name="Lipzen A."/>
            <person name="Pennachio C."/>
            <person name="Riley R."/>
            <person name="Schakwitz W."/>
            <person name="Umezawa K."/>
            <person name="Ohm R.A."/>
            <person name="Grigoriev I.V."/>
            <person name="Nagy L.G."/>
            <person name="Gibbons J."/>
            <person name="Hibbett D."/>
        </authorList>
    </citation>
    <scope>NUCLEOTIDE SEQUENCE [LARGE SCALE GENOMIC DNA]</scope>
    <source>
        <strain evidence="2">ALCF2SS1-6</strain>
    </source>
</reference>